<keyword evidence="5 8" id="KW-1133">Transmembrane helix</keyword>
<dbReference type="Pfam" id="PF08449">
    <property type="entry name" value="UAA"/>
    <property type="match status" value="1"/>
</dbReference>
<evidence type="ECO:0000256" key="7">
    <source>
        <dbReference type="ARBA" id="ARBA00039669"/>
    </source>
</evidence>
<name>A0A0V0JAD8_SCHSO</name>
<comment type="subcellular location">
    <subcellularLocation>
        <location evidence="1">Membrane</location>
        <topology evidence="1">Multi-pass membrane protein</topology>
    </subcellularLocation>
</comment>
<evidence type="ECO:0000256" key="2">
    <source>
        <dbReference type="ARBA" id="ARBA00010694"/>
    </source>
</evidence>
<reference evidence="9" key="1">
    <citation type="submission" date="2016-01" db="EMBL/GenBank/DDBJ databases">
        <title>Reference transcriptome for the parasite Schistocephalus solidus: insights into the molecular evolution of parasitism.</title>
        <authorList>
            <person name="Hebert F.O."/>
            <person name="Grambauer S."/>
            <person name="Barber I."/>
            <person name="Landry C.R."/>
            <person name="Aubin-Horth N."/>
        </authorList>
    </citation>
    <scope>NUCLEOTIDE SEQUENCE</scope>
</reference>
<dbReference type="GO" id="GO:0000139">
    <property type="term" value="C:Golgi membrane"/>
    <property type="evidence" value="ECO:0007669"/>
    <property type="project" value="TreeGrafter"/>
</dbReference>
<accession>A0A0V0JAD8</accession>
<evidence type="ECO:0000256" key="4">
    <source>
        <dbReference type="ARBA" id="ARBA00022692"/>
    </source>
</evidence>
<feature type="transmembrane region" description="Helical" evidence="8">
    <location>
        <begin position="91"/>
        <end position="112"/>
    </location>
</feature>
<dbReference type="PANTHER" id="PTHR10778:SF8">
    <property type="entry name" value="ADENOSINE 3'-PHOSPHO 5'-PHOSPHOSULFATE TRANSPORTER 2"/>
    <property type="match status" value="1"/>
</dbReference>
<evidence type="ECO:0000256" key="6">
    <source>
        <dbReference type="ARBA" id="ARBA00023136"/>
    </source>
</evidence>
<dbReference type="GO" id="GO:0046964">
    <property type="term" value="F:3'-phosphoadenosine 5'-phosphosulfate transmembrane transporter activity"/>
    <property type="evidence" value="ECO:0007669"/>
    <property type="project" value="TreeGrafter"/>
</dbReference>
<dbReference type="AlphaFoldDB" id="A0A0V0JAD8"/>
<dbReference type="GO" id="GO:0005789">
    <property type="term" value="C:endoplasmic reticulum membrane"/>
    <property type="evidence" value="ECO:0007669"/>
    <property type="project" value="TreeGrafter"/>
</dbReference>
<dbReference type="PANTHER" id="PTHR10778">
    <property type="entry name" value="SOLUTE CARRIER FAMILY 35 MEMBER B"/>
    <property type="match status" value="1"/>
</dbReference>
<protein>
    <recommendedName>
        <fullName evidence="7">Adenosine 3'-phospho 5'-phosphosulfate transporter 2</fullName>
    </recommendedName>
</protein>
<gene>
    <name evidence="9" type="primary">S35B3</name>
    <name evidence="9" type="ORF">TR149679</name>
</gene>
<evidence type="ECO:0000313" key="9">
    <source>
        <dbReference type="EMBL" id="JAP62728.1"/>
    </source>
</evidence>
<keyword evidence="6 8" id="KW-0472">Membrane</keyword>
<comment type="similarity">
    <text evidence="2">Belongs to the nucleotide-sugar transporter family. SLC35B subfamily.</text>
</comment>
<evidence type="ECO:0000256" key="1">
    <source>
        <dbReference type="ARBA" id="ARBA00004141"/>
    </source>
</evidence>
<evidence type="ECO:0000256" key="5">
    <source>
        <dbReference type="ARBA" id="ARBA00022989"/>
    </source>
</evidence>
<dbReference type="EMBL" id="GEEE01000497">
    <property type="protein sequence ID" value="JAP62728.1"/>
    <property type="molecule type" value="Transcribed_RNA"/>
</dbReference>
<feature type="transmembrane region" description="Helical" evidence="8">
    <location>
        <begin position="147"/>
        <end position="164"/>
    </location>
</feature>
<keyword evidence="3" id="KW-0813">Transport</keyword>
<organism evidence="9">
    <name type="scientific">Schistocephalus solidus</name>
    <name type="common">Tapeworm</name>
    <dbReference type="NCBI Taxonomy" id="70667"/>
    <lineage>
        <taxon>Eukaryota</taxon>
        <taxon>Metazoa</taxon>
        <taxon>Spiralia</taxon>
        <taxon>Lophotrochozoa</taxon>
        <taxon>Platyhelminthes</taxon>
        <taxon>Cestoda</taxon>
        <taxon>Eucestoda</taxon>
        <taxon>Diphyllobothriidea</taxon>
        <taxon>Diphyllobothriidae</taxon>
        <taxon>Schistocephalus</taxon>
    </lineage>
</organism>
<keyword evidence="4 8" id="KW-0812">Transmembrane</keyword>
<evidence type="ECO:0000256" key="3">
    <source>
        <dbReference type="ARBA" id="ARBA00022448"/>
    </source>
</evidence>
<dbReference type="InterPro" id="IPR013657">
    <property type="entry name" value="SCL35B1-4/HUT1"/>
</dbReference>
<proteinExistence type="inferred from homology"/>
<feature type="transmembrane region" description="Helical" evidence="8">
    <location>
        <begin position="57"/>
        <end position="79"/>
    </location>
</feature>
<evidence type="ECO:0000256" key="8">
    <source>
        <dbReference type="SAM" id="Phobius"/>
    </source>
</evidence>
<sequence length="192" mass="21045">MIVGLVFFTLTDVQVQPNFEIKGVIAISIALCADGYIGNLQELAMKKYQLSSLQIMAYSYVNGFLILFFYLVGGFALVPAVKFASTEPITVFVYGSIFAVTGYFGIQFVLLLVHHFGALPAVTVTTLRKAVTIVLSFAFFAKPFAFGYLWSGAMVAFGIYLSAYSKARESRRKKVLDDPSLHPSNGSVLHVV</sequence>